<protein>
    <submittedName>
        <fullName evidence="2">Alpha/beta-hydrolase</fullName>
    </submittedName>
</protein>
<dbReference type="InterPro" id="IPR000073">
    <property type="entry name" value="AB_hydrolase_1"/>
</dbReference>
<dbReference type="GO" id="GO:0016787">
    <property type="term" value="F:hydrolase activity"/>
    <property type="evidence" value="ECO:0007669"/>
    <property type="project" value="UniProtKB-KW"/>
</dbReference>
<name>A0A2J6PEU0_9HELO</name>
<reference evidence="2 3" key="1">
    <citation type="submission" date="2016-05" db="EMBL/GenBank/DDBJ databases">
        <title>A degradative enzymes factory behind the ericoid mycorrhizal symbiosis.</title>
        <authorList>
            <consortium name="DOE Joint Genome Institute"/>
            <person name="Martino E."/>
            <person name="Morin E."/>
            <person name="Grelet G."/>
            <person name="Kuo A."/>
            <person name="Kohler A."/>
            <person name="Daghino S."/>
            <person name="Barry K."/>
            <person name="Choi C."/>
            <person name="Cichocki N."/>
            <person name="Clum A."/>
            <person name="Copeland A."/>
            <person name="Hainaut M."/>
            <person name="Haridas S."/>
            <person name="Labutti K."/>
            <person name="Lindquist E."/>
            <person name="Lipzen A."/>
            <person name="Khouja H.-R."/>
            <person name="Murat C."/>
            <person name="Ohm R."/>
            <person name="Olson A."/>
            <person name="Spatafora J."/>
            <person name="Veneault-Fourrey C."/>
            <person name="Henrissat B."/>
            <person name="Grigoriev I."/>
            <person name="Martin F."/>
            <person name="Perotto S."/>
        </authorList>
    </citation>
    <scope>NUCLEOTIDE SEQUENCE [LARGE SCALE GENOMIC DNA]</scope>
    <source>
        <strain evidence="2 3">UAMH 7357</strain>
    </source>
</reference>
<dbReference type="Pfam" id="PF12697">
    <property type="entry name" value="Abhydrolase_6"/>
    <property type="match status" value="1"/>
</dbReference>
<dbReference type="InterPro" id="IPR029058">
    <property type="entry name" value="AB_hydrolase_fold"/>
</dbReference>
<dbReference type="Proteomes" id="UP000235672">
    <property type="component" value="Unassembled WGS sequence"/>
</dbReference>
<dbReference type="STRING" id="1745343.A0A2J6PEU0"/>
<evidence type="ECO:0000313" key="2">
    <source>
        <dbReference type="EMBL" id="PMD12571.1"/>
    </source>
</evidence>
<dbReference type="EMBL" id="KZ613547">
    <property type="protein sequence ID" value="PMD12571.1"/>
    <property type="molecule type" value="Genomic_DNA"/>
</dbReference>
<dbReference type="Gene3D" id="3.40.50.1820">
    <property type="entry name" value="alpha/beta hydrolase"/>
    <property type="match status" value="1"/>
</dbReference>
<dbReference type="OrthoDB" id="408373at2759"/>
<dbReference type="InterPro" id="IPR052897">
    <property type="entry name" value="Sec-Metab_Biosynth_Hydrolase"/>
</dbReference>
<dbReference type="AlphaFoldDB" id="A0A2J6PEU0"/>
<accession>A0A2J6PEU0</accession>
<organism evidence="2 3">
    <name type="scientific">Hyaloscypha hepaticicola</name>
    <dbReference type="NCBI Taxonomy" id="2082293"/>
    <lineage>
        <taxon>Eukaryota</taxon>
        <taxon>Fungi</taxon>
        <taxon>Dikarya</taxon>
        <taxon>Ascomycota</taxon>
        <taxon>Pezizomycotina</taxon>
        <taxon>Leotiomycetes</taxon>
        <taxon>Helotiales</taxon>
        <taxon>Hyaloscyphaceae</taxon>
        <taxon>Hyaloscypha</taxon>
    </lineage>
</organism>
<dbReference type="PANTHER" id="PTHR37017">
    <property type="entry name" value="AB HYDROLASE-1 DOMAIN-CONTAINING PROTEIN-RELATED"/>
    <property type="match status" value="1"/>
</dbReference>
<evidence type="ECO:0000259" key="1">
    <source>
        <dbReference type="Pfam" id="PF12697"/>
    </source>
</evidence>
<feature type="domain" description="AB hydrolase-1" evidence="1">
    <location>
        <begin position="50"/>
        <end position="234"/>
    </location>
</feature>
<evidence type="ECO:0000313" key="3">
    <source>
        <dbReference type="Proteomes" id="UP000235672"/>
    </source>
</evidence>
<sequence length="244" mass="26513">MSLQRQQMRHSPEGFGTIISKLTPLGYKCIALPLQAVVKQPAVKDLQPDIDALREVVLKESDAGNDIVVVGHSWGGIVVTGALDGLGKAQREKEGKSGGVCKIAYLCAFAPSENVSLIDAQGGQIPDFYDVKDPWVMVKGPEQMFYHDLSAEQAAYWSSKLAPHSYATKFVGVPSAAWRTIPSSYLICEDDRAIPVFVQEAMVKACQDGGAQMQVERIFCSHSPFLSQPDATVQFLRRAAGENA</sequence>
<gene>
    <name evidence="2" type="ORF">NA56DRAFT_683318</name>
</gene>
<dbReference type="PANTHER" id="PTHR37017:SF11">
    <property type="entry name" value="ESTERASE_LIPASE_THIOESTERASE DOMAIN-CONTAINING PROTEIN"/>
    <property type="match status" value="1"/>
</dbReference>
<keyword evidence="3" id="KW-1185">Reference proteome</keyword>
<dbReference type="SUPFAM" id="SSF53474">
    <property type="entry name" value="alpha/beta-Hydrolases"/>
    <property type="match status" value="1"/>
</dbReference>
<proteinExistence type="predicted"/>
<keyword evidence="2" id="KW-0378">Hydrolase</keyword>